<dbReference type="PIRSF" id="PIRSF004649">
    <property type="entry name" value="MlaC"/>
    <property type="match status" value="1"/>
</dbReference>
<organism evidence="1">
    <name type="scientific">hydrothermal vent metagenome</name>
    <dbReference type="NCBI Taxonomy" id="652676"/>
    <lineage>
        <taxon>unclassified sequences</taxon>
        <taxon>metagenomes</taxon>
        <taxon>ecological metagenomes</taxon>
    </lineage>
</organism>
<dbReference type="Pfam" id="PF05494">
    <property type="entry name" value="MlaC"/>
    <property type="match status" value="1"/>
</dbReference>
<sequence>MFSSTYNLRSLLILINLVAVFAFADAGSAATQPGNYDLPQPLIEKMISNLLNGLNANAEKIHEDPSVAYKLSDKLVVPYLDFPRITRIIIGKYWRNANAEQRQRLIDEISALLTRSYVTAMSAYADDTLTDDQVTYLPSRYRSGDKKASVHAAISLDSGQTIDVQYRLYRTDGEWKIYDISFENISLALTYRASFSSIIKKDGVDALITQLEQRNEKGVIDLPGVVAEKIDVPAATGDKKHHR</sequence>
<dbReference type="InterPro" id="IPR042245">
    <property type="entry name" value="Tgt2/MlaC_sf"/>
</dbReference>
<dbReference type="AlphaFoldDB" id="A0A3B0YPC2"/>
<evidence type="ECO:0000313" key="1">
    <source>
        <dbReference type="EMBL" id="VAW82705.1"/>
    </source>
</evidence>
<dbReference type="Gene3D" id="3.10.450.710">
    <property type="entry name" value="Tgt2/MlaC"/>
    <property type="match status" value="1"/>
</dbReference>
<gene>
    <name evidence="1" type="ORF">MNBD_GAMMA13-1483</name>
</gene>
<protein>
    <recommendedName>
        <fullName evidence="2">Phospholipid ABC transporter shuttle protein MlaC</fullName>
    </recommendedName>
</protein>
<reference evidence="1" key="1">
    <citation type="submission" date="2018-06" db="EMBL/GenBank/DDBJ databases">
        <authorList>
            <person name="Zhirakovskaya E."/>
        </authorList>
    </citation>
    <scope>NUCLEOTIDE SEQUENCE</scope>
</reference>
<dbReference type="EMBL" id="UOFK01000328">
    <property type="protein sequence ID" value="VAW82705.1"/>
    <property type="molecule type" value="Genomic_DNA"/>
</dbReference>
<accession>A0A3B0YPC2</accession>
<evidence type="ECO:0008006" key="2">
    <source>
        <dbReference type="Google" id="ProtNLM"/>
    </source>
</evidence>
<dbReference type="PANTHER" id="PTHR36573">
    <property type="entry name" value="INTERMEMBRANE PHOSPHOLIPID TRANSPORT SYSTEM BINDING PROTEIN MLAC"/>
    <property type="match status" value="1"/>
</dbReference>
<dbReference type="PANTHER" id="PTHR36573:SF1">
    <property type="entry name" value="INTERMEMBRANE PHOSPHOLIPID TRANSPORT SYSTEM BINDING PROTEIN MLAC"/>
    <property type="match status" value="1"/>
</dbReference>
<name>A0A3B0YPC2_9ZZZZ</name>
<proteinExistence type="predicted"/>
<dbReference type="InterPro" id="IPR008869">
    <property type="entry name" value="MlaC/ttg2D"/>
</dbReference>